<evidence type="ECO:0000313" key="4">
    <source>
        <dbReference type="Proteomes" id="UP000183685"/>
    </source>
</evidence>
<accession>A0A1G6XS39</accession>
<evidence type="ECO:0000313" key="3">
    <source>
        <dbReference type="EMBL" id="SDD80822.1"/>
    </source>
</evidence>
<dbReference type="PANTHER" id="PTHR42852">
    <property type="entry name" value="THIOL:DISULFIDE INTERCHANGE PROTEIN DSBE"/>
    <property type="match status" value="1"/>
</dbReference>
<reference evidence="3 4" key="1">
    <citation type="submission" date="2016-10" db="EMBL/GenBank/DDBJ databases">
        <authorList>
            <person name="de Groot N.N."/>
        </authorList>
    </citation>
    <scope>NUCLEOTIDE SEQUENCE [LARGE SCALE GENOMIC DNA]</scope>
    <source>
        <strain evidence="3 4">CGMCC 1.9109</strain>
    </source>
</reference>
<dbReference type="InterPro" id="IPR050553">
    <property type="entry name" value="Thioredoxin_ResA/DsbE_sf"/>
</dbReference>
<dbReference type="InterPro" id="IPR036249">
    <property type="entry name" value="Thioredoxin-like_sf"/>
</dbReference>
<feature type="signal peptide" evidence="1">
    <location>
        <begin position="1"/>
        <end position="23"/>
    </location>
</feature>
<gene>
    <name evidence="3" type="ORF">SAMN04488071_1334</name>
</gene>
<dbReference type="GO" id="GO:0016209">
    <property type="term" value="F:antioxidant activity"/>
    <property type="evidence" value="ECO:0007669"/>
    <property type="project" value="InterPro"/>
</dbReference>
<keyword evidence="4" id="KW-1185">Reference proteome</keyword>
<dbReference type="PANTHER" id="PTHR42852:SF13">
    <property type="entry name" value="PROTEIN DIPZ"/>
    <property type="match status" value="1"/>
</dbReference>
<evidence type="ECO:0000256" key="1">
    <source>
        <dbReference type="SAM" id="SignalP"/>
    </source>
</evidence>
<dbReference type="RefSeq" id="WP_068301706.1">
    <property type="nucleotide sequence ID" value="NZ_FNAK01000003.1"/>
</dbReference>
<dbReference type="Gene3D" id="3.40.30.10">
    <property type="entry name" value="Glutaredoxin"/>
    <property type="match status" value="1"/>
</dbReference>
<name>A0A1G6XS39_9PROT</name>
<dbReference type="STRING" id="637679.GCA_001550055_01015"/>
<organism evidence="3 4">
    <name type="scientific">Kordiimonas lacus</name>
    <dbReference type="NCBI Taxonomy" id="637679"/>
    <lineage>
        <taxon>Bacteria</taxon>
        <taxon>Pseudomonadati</taxon>
        <taxon>Pseudomonadota</taxon>
        <taxon>Alphaproteobacteria</taxon>
        <taxon>Kordiimonadales</taxon>
        <taxon>Kordiimonadaceae</taxon>
        <taxon>Kordiimonas</taxon>
    </lineage>
</organism>
<dbReference type="Proteomes" id="UP000183685">
    <property type="component" value="Unassembled WGS sequence"/>
</dbReference>
<evidence type="ECO:0000259" key="2">
    <source>
        <dbReference type="PROSITE" id="PS51352"/>
    </source>
</evidence>
<keyword evidence="1" id="KW-0732">Signal</keyword>
<dbReference type="GO" id="GO:0016491">
    <property type="term" value="F:oxidoreductase activity"/>
    <property type="evidence" value="ECO:0007669"/>
    <property type="project" value="InterPro"/>
</dbReference>
<feature type="chain" id="PRO_5010172228" evidence="1">
    <location>
        <begin position="24"/>
        <end position="198"/>
    </location>
</feature>
<dbReference type="CDD" id="cd02966">
    <property type="entry name" value="TlpA_like_family"/>
    <property type="match status" value="1"/>
</dbReference>
<proteinExistence type="predicted"/>
<dbReference type="InterPro" id="IPR000866">
    <property type="entry name" value="AhpC/TSA"/>
</dbReference>
<dbReference type="OrthoDB" id="9811352at2"/>
<dbReference type="PROSITE" id="PS51352">
    <property type="entry name" value="THIOREDOXIN_2"/>
    <property type="match status" value="1"/>
</dbReference>
<dbReference type="Pfam" id="PF00578">
    <property type="entry name" value="AhpC-TSA"/>
    <property type="match status" value="1"/>
</dbReference>
<dbReference type="InterPro" id="IPR013766">
    <property type="entry name" value="Thioredoxin_domain"/>
</dbReference>
<feature type="domain" description="Thioredoxin" evidence="2">
    <location>
        <begin position="17"/>
        <end position="195"/>
    </location>
</feature>
<dbReference type="AlphaFoldDB" id="A0A1G6XS39"/>
<protein>
    <submittedName>
        <fullName evidence="3">AhpC/TSA family protein</fullName>
    </submittedName>
</protein>
<dbReference type="EMBL" id="FNAK01000003">
    <property type="protein sequence ID" value="SDD80822.1"/>
    <property type="molecule type" value="Genomic_DNA"/>
</dbReference>
<dbReference type="SUPFAM" id="SSF52833">
    <property type="entry name" value="Thioredoxin-like"/>
    <property type="match status" value="1"/>
</dbReference>
<sequence>MRPSNIWIALVGLAFCLALPARADDRPIDAYLVGEMKGLEVFHGDLDFSDYKLVTGFKGREKIVEKLATKHGKVLMIAFWALACQPCDMYLKDLNKVQEALGDDRFEVVAIDLERNSIVQTLKALQRQGLTALAPYGDFHPSITQELEANPGFRFYGREPKTILVDSSGKVRAYSSVTRDWLSDDGRALIDALKDGKI</sequence>